<dbReference type="PANTHER" id="PTHR30005:SF0">
    <property type="entry name" value="RETROGRADE REGULATION PROTEIN 2"/>
    <property type="match status" value="1"/>
</dbReference>
<dbReference type="Gene3D" id="3.30.420.150">
    <property type="entry name" value="Exopolyphosphatase. Domain 2"/>
    <property type="match status" value="1"/>
</dbReference>
<keyword evidence="4" id="KW-1185">Reference proteome</keyword>
<dbReference type="Proteomes" id="UP000298714">
    <property type="component" value="Chromosome"/>
</dbReference>
<dbReference type="InterPro" id="IPR043129">
    <property type="entry name" value="ATPase_NBD"/>
</dbReference>
<organism evidence="3 4">
    <name type="scientific">Hankyongella ginsenosidimutans</name>
    <dbReference type="NCBI Taxonomy" id="1763828"/>
    <lineage>
        <taxon>Bacteria</taxon>
        <taxon>Pseudomonadati</taxon>
        <taxon>Pseudomonadota</taxon>
        <taxon>Alphaproteobacteria</taxon>
        <taxon>Sphingomonadales</taxon>
        <taxon>Sphingomonadaceae</taxon>
        <taxon>Hankyongella</taxon>
    </lineage>
</organism>
<dbReference type="GO" id="GO:0016462">
    <property type="term" value="F:pyrophosphatase activity"/>
    <property type="evidence" value="ECO:0007669"/>
    <property type="project" value="TreeGrafter"/>
</dbReference>
<dbReference type="InterPro" id="IPR050273">
    <property type="entry name" value="GppA/Ppx_hydrolase"/>
</dbReference>
<proteinExistence type="predicted"/>
<accession>A0A4D7CA97</accession>
<evidence type="ECO:0000259" key="2">
    <source>
        <dbReference type="Pfam" id="PF21697"/>
    </source>
</evidence>
<dbReference type="Gene3D" id="1.10.3210.10">
    <property type="entry name" value="Hypothetical protein af1432"/>
    <property type="match status" value="1"/>
</dbReference>
<dbReference type="RefSeq" id="WP_222873079.1">
    <property type="nucleotide sequence ID" value="NZ_CP039704.1"/>
</dbReference>
<dbReference type="SUPFAM" id="SSF53067">
    <property type="entry name" value="Actin-like ATPase domain"/>
    <property type="match status" value="1"/>
</dbReference>
<evidence type="ECO:0000313" key="4">
    <source>
        <dbReference type="Proteomes" id="UP000298714"/>
    </source>
</evidence>
<dbReference type="PANTHER" id="PTHR30005">
    <property type="entry name" value="EXOPOLYPHOSPHATASE"/>
    <property type="match status" value="1"/>
</dbReference>
<dbReference type="Pfam" id="PF02541">
    <property type="entry name" value="Ppx-GppA"/>
    <property type="match status" value="1"/>
</dbReference>
<evidence type="ECO:0000259" key="1">
    <source>
        <dbReference type="Pfam" id="PF02541"/>
    </source>
</evidence>
<dbReference type="InterPro" id="IPR048951">
    <property type="entry name" value="Ppx_C"/>
</dbReference>
<reference evidence="4" key="1">
    <citation type="submission" date="2019-04" db="EMBL/GenBank/DDBJ databases">
        <title>Complete genome sequence of Sphingomonas sp. W1-2-3.</title>
        <authorList>
            <person name="Im W.T."/>
        </authorList>
    </citation>
    <scope>NUCLEOTIDE SEQUENCE [LARGE SCALE GENOMIC DNA]</scope>
    <source>
        <strain evidence="4">W1-2-3</strain>
    </source>
</reference>
<name>A0A4D7CA97_9SPHN</name>
<dbReference type="AlphaFoldDB" id="A0A4D7CA97"/>
<dbReference type="KEGG" id="hgn:E6W36_13990"/>
<evidence type="ECO:0000313" key="3">
    <source>
        <dbReference type="EMBL" id="QCI80217.1"/>
    </source>
</evidence>
<sequence length="300" mass="33256">MFERLSIPMGSFVTGAATEEAIRASLARALKPYSWLQDARDKSIYAVGGTWRALAHLDMHETSHPLPILHQYRLPPDRPLALGAIASRLDKRRVKLIPNVSERRVAAMPGAAVALDALLLLTGARDVIISAHGVREGLLFSRLSPEERAEDPLLAACRQEAGEESRFHSNGDRLMDWLDPVFVEGEDPLDRRLRHAACLLSDVAWRGHPDFRAERALDASLYGNWVGIDARERMMLGIALFVCYGGAPPVALLDMAAKLCTPDDLQIARTWGWRCGWANACAAARFRCWRARRCIAMAAV</sequence>
<gene>
    <name evidence="3" type="ORF">E6W36_13990</name>
</gene>
<dbReference type="EMBL" id="CP039704">
    <property type="protein sequence ID" value="QCI80217.1"/>
    <property type="molecule type" value="Genomic_DNA"/>
</dbReference>
<feature type="domain" description="Exopolyphosphatase C-terminal" evidence="2">
    <location>
        <begin position="186"/>
        <end position="272"/>
    </location>
</feature>
<feature type="domain" description="Ppx/GppA phosphatase N-terminal" evidence="1">
    <location>
        <begin position="45"/>
        <end position="143"/>
    </location>
</feature>
<dbReference type="Pfam" id="PF21697">
    <property type="entry name" value="Ppx_C"/>
    <property type="match status" value="1"/>
</dbReference>
<dbReference type="InterPro" id="IPR003695">
    <property type="entry name" value="Ppx_GppA_N"/>
</dbReference>
<protein>
    <submittedName>
        <fullName evidence="3">Uncharacterized protein</fullName>
    </submittedName>
</protein>